<gene>
    <name evidence="1" type="ORF">AYI68_g1061</name>
</gene>
<dbReference type="AlphaFoldDB" id="A0A1R0H6J8"/>
<sequence length="97" mass="11727">MSLIGTWEPLFTLFHWMYPQPSLFLRVLFFPLHILSLGKRGFDDRPVYLFFSSPANHPNPQTQPFQHRWDRLGLIDRWNLEKIDKIWKFPLNPGKYI</sequence>
<reference evidence="1 2" key="1">
    <citation type="journal article" date="2016" name="Mol. Biol. Evol.">
        <title>Genome-Wide Survey of Gut Fungi (Harpellales) Reveals the First Horizontally Transferred Ubiquitin Gene from a Mosquito Host.</title>
        <authorList>
            <person name="Wang Y."/>
            <person name="White M.M."/>
            <person name="Kvist S."/>
            <person name="Moncalvo J.M."/>
        </authorList>
    </citation>
    <scope>NUCLEOTIDE SEQUENCE [LARGE SCALE GENOMIC DNA]</scope>
    <source>
        <strain evidence="1 2">ALG-7-W6</strain>
    </source>
</reference>
<organism evidence="1 2">
    <name type="scientific">Smittium mucronatum</name>
    <dbReference type="NCBI Taxonomy" id="133383"/>
    <lineage>
        <taxon>Eukaryota</taxon>
        <taxon>Fungi</taxon>
        <taxon>Fungi incertae sedis</taxon>
        <taxon>Zoopagomycota</taxon>
        <taxon>Kickxellomycotina</taxon>
        <taxon>Harpellomycetes</taxon>
        <taxon>Harpellales</taxon>
        <taxon>Legeriomycetaceae</taxon>
        <taxon>Smittium</taxon>
    </lineage>
</organism>
<accession>A0A1R0H6J8</accession>
<name>A0A1R0H6J8_9FUNG</name>
<dbReference type="EMBL" id="LSSL01000365">
    <property type="protein sequence ID" value="OLY84767.1"/>
    <property type="molecule type" value="Genomic_DNA"/>
</dbReference>
<keyword evidence="2" id="KW-1185">Reference proteome</keyword>
<dbReference type="Proteomes" id="UP000187455">
    <property type="component" value="Unassembled WGS sequence"/>
</dbReference>
<evidence type="ECO:0000313" key="1">
    <source>
        <dbReference type="EMBL" id="OLY84767.1"/>
    </source>
</evidence>
<proteinExistence type="predicted"/>
<evidence type="ECO:0000313" key="2">
    <source>
        <dbReference type="Proteomes" id="UP000187455"/>
    </source>
</evidence>
<comment type="caution">
    <text evidence="1">The sequence shown here is derived from an EMBL/GenBank/DDBJ whole genome shotgun (WGS) entry which is preliminary data.</text>
</comment>
<protein>
    <submittedName>
        <fullName evidence="1">Uncharacterized protein</fullName>
    </submittedName>
</protein>